<keyword evidence="2" id="KW-0732">Signal</keyword>
<feature type="region of interest" description="Disordered" evidence="1">
    <location>
        <begin position="701"/>
        <end position="743"/>
    </location>
</feature>
<gene>
    <name evidence="3" type="ORF">GYMLUDRAFT_40982</name>
</gene>
<evidence type="ECO:0000256" key="1">
    <source>
        <dbReference type="SAM" id="MobiDB-lite"/>
    </source>
</evidence>
<organism evidence="3 4">
    <name type="scientific">Collybiopsis luxurians FD-317 M1</name>
    <dbReference type="NCBI Taxonomy" id="944289"/>
    <lineage>
        <taxon>Eukaryota</taxon>
        <taxon>Fungi</taxon>
        <taxon>Dikarya</taxon>
        <taxon>Basidiomycota</taxon>
        <taxon>Agaricomycotina</taxon>
        <taxon>Agaricomycetes</taxon>
        <taxon>Agaricomycetidae</taxon>
        <taxon>Agaricales</taxon>
        <taxon>Marasmiineae</taxon>
        <taxon>Omphalotaceae</taxon>
        <taxon>Collybiopsis</taxon>
        <taxon>Collybiopsis luxurians</taxon>
    </lineage>
</organism>
<name>A0A0D0D241_9AGAR</name>
<evidence type="ECO:0000256" key="2">
    <source>
        <dbReference type="SAM" id="SignalP"/>
    </source>
</evidence>
<feature type="region of interest" description="Disordered" evidence="1">
    <location>
        <begin position="661"/>
        <end position="685"/>
    </location>
</feature>
<feature type="chain" id="PRO_5002220640" evidence="2">
    <location>
        <begin position="28"/>
        <end position="743"/>
    </location>
</feature>
<dbReference type="HOGENOM" id="CLU_022145_0_0_1"/>
<proteinExistence type="predicted"/>
<feature type="compositionally biased region" description="Polar residues" evidence="1">
    <location>
        <begin position="727"/>
        <end position="743"/>
    </location>
</feature>
<feature type="region of interest" description="Disordered" evidence="1">
    <location>
        <begin position="449"/>
        <end position="499"/>
    </location>
</feature>
<dbReference type="Proteomes" id="UP000053593">
    <property type="component" value="Unassembled WGS sequence"/>
</dbReference>
<sequence>MINQVSKLRLSFSLPAIILLVAPITHAANDWNTPCFDGVCEYSLTAAPGQNGSGTVQIWGSSNAISDITTAAGWQILNCSSTAMAQDICLVCMNNDTAGCQHLFQGGDAEGKLVRLPENCGMSAFARVAKSYIPDDQSLPADITARFIRRDGNSSTPEVQGLSLDTNWSAIDPTKYGNVNIAVRGANVPGADVNGTLVPTSSSRRSSRGLTDFVGDAIDSLKGLDSFNFNKSFPLPPISVNKAVTILNKDLKCGPFNLNANVSVDGKASAQISVGAAASGTIIPPKIDDFAALVLMNGDLDGTLNLNAAISTTFDTGKIEVVPSVGIPGLDFPAVFTVGPSFDISAEATAELDLAADLQVGIVYSISNAQLIFPDKNGQSGGGFNVGDTPLTLSLTPSVKSTGSLTAHLIPSLNLGVQAFSASATVFLDLDASATVALSLDAVDSNNITINSGSNSSSSDSSSTTASSNSTRTSSGSSSTTASLNSTSTLSDSSSTTTSLNLTSTSVAHQTSSVTSAALPSNSTSAAASDNSTSVPTTSNTTSATVLSSSIASTASALSAARNSKGSKAPVKPTSIVQAISAAKRAAASSANATSSSNSSSSSVSESSSGVQFGGCVEIDTGLSVNAGAQGSFFGLFDASTQVPLFSKEFVLFKKCFGNGDSTPSRRSLASPLGPGRPLHRNTSPRKIDAVHERAAVAAAKAPVASSSPASDSEACLSSSFAPPIPVTNSTQISSNEVTVKPV</sequence>
<keyword evidence="4" id="KW-1185">Reference proteome</keyword>
<dbReference type="AlphaFoldDB" id="A0A0D0D241"/>
<feature type="compositionally biased region" description="Low complexity" evidence="1">
    <location>
        <begin position="701"/>
        <end position="722"/>
    </location>
</feature>
<dbReference type="EMBL" id="KN834764">
    <property type="protein sequence ID" value="KIK63273.1"/>
    <property type="molecule type" value="Genomic_DNA"/>
</dbReference>
<feature type="compositionally biased region" description="Low complexity" evidence="1">
    <location>
        <begin position="521"/>
        <end position="543"/>
    </location>
</feature>
<reference evidence="3 4" key="1">
    <citation type="submission" date="2014-04" db="EMBL/GenBank/DDBJ databases">
        <title>Evolutionary Origins and Diversification of the Mycorrhizal Mutualists.</title>
        <authorList>
            <consortium name="DOE Joint Genome Institute"/>
            <consortium name="Mycorrhizal Genomics Consortium"/>
            <person name="Kohler A."/>
            <person name="Kuo A."/>
            <person name="Nagy L.G."/>
            <person name="Floudas D."/>
            <person name="Copeland A."/>
            <person name="Barry K.W."/>
            <person name="Cichocki N."/>
            <person name="Veneault-Fourrey C."/>
            <person name="LaButti K."/>
            <person name="Lindquist E.A."/>
            <person name="Lipzen A."/>
            <person name="Lundell T."/>
            <person name="Morin E."/>
            <person name="Murat C."/>
            <person name="Riley R."/>
            <person name="Ohm R."/>
            <person name="Sun H."/>
            <person name="Tunlid A."/>
            <person name="Henrissat B."/>
            <person name="Grigoriev I.V."/>
            <person name="Hibbett D.S."/>
            <person name="Martin F."/>
        </authorList>
    </citation>
    <scope>NUCLEOTIDE SEQUENCE [LARGE SCALE GENOMIC DNA]</scope>
    <source>
        <strain evidence="3 4">FD-317 M1</strain>
    </source>
</reference>
<protein>
    <submittedName>
        <fullName evidence="3">Uncharacterized protein</fullName>
    </submittedName>
</protein>
<dbReference type="OrthoDB" id="73875at2759"/>
<feature type="region of interest" description="Disordered" evidence="1">
    <location>
        <begin position="512"/>
        <end position="543"/>
    </location>
</feature>
<evidence type="ECO:0000313" key="4">
    <source>
        <dbReference type="Proteomes" id="UP000053593"/>
    </source>
</evidence>
<accession>A0A0D0D241</accession>
<evidence type="ECO:0000313" key="3">
    <source>
        <dbReference type="EMBL" id="KIK63273.1"/>
    </source>
</evidence>
<feature type="signal peptide" evidence="2">
    <location>
        <begin position="1"/>
        <end position="27"/>
    </location>
</feature>